<name>A0A7X1J6E7_9ACTN</name>
<accession>A0A7X1J6E7</accession>
<comment type="caution">
    <text evidence="1">The sequence shown here is derived from an EMBL/GenBank/DDBJ whole genome shotgun (WGS) entry which is preliminary data.</text>
</comment>
<dbReference type="AlphaFoldDB" id="A0A7X1J6E7"/>
<proteinExistence type="predicted"/>
<dbReference type="RefSeq" id="WP_186284830.1">
    <property type="nucleotide sequence ID" value="NZ_JACMSF010000031.1"/>
</dbReference>
<sequence length="165" mass="18244">MQAHVLNRLINDWLARAHPVPEQAEAEWSNHGVALLPLSSRFAAVRMSVELVHAALACEVSEQVPAALAEELSGPVIHDHRATGPTYYALIQGHAGLVWEFGDIAPCLCGDTYLGIPRIDRRRPPGTYWAVPPRYDGDLCRPQAVRDLVDRGRRQLDRGTAVVVR</sequence>
<evidence type="ECO:0000313" key="1">
    <source>
        <dbReference type="EMBL" id="MBC2904966.1"/>
    </source>
</evidence>
<gene>
    <name evidence="1" type="ORF">H4N64_25940</name>
</gene>
<organism evidence="1 2">
    <name type="scientific">Streptomyces cupreus</name>
    <dbReference type="NCBI Taxonomy" id="2759956"/>
    <lineage>
        <taxon>Bacteria</taxon>
        <taxon>Bacillati</taxon>
        <taxon>Actinomycetota</taxon>
        <taxon>Actinomycetes</taxon>
        <taxon>Kitasatosporales</taxon>
        <taxon>Streptomycetaceae</taxon>
        <taxon>Streptomyces</taxon>
    </lineage>
</organism>
<keyword evidence="2" id="KW-1185">Reference proteome</keyword>
<dbReference type="Proteomes" id="UP000584670">
    <property type="component" value="Unassembled WGS sequence"/>
</dbReference>
<reference evidence="1 2" key="1">
    <citation type="submission" date="2020-08" db="EMBL/GenBank/DDBJ databases">
        <title>Streptomyces sp. PSKA01 genome sequencing and assembly.</title>
        <authorList>
            <person name="Mandal S."/>
            <person name="Maiti P.K."/>
            <person name="Das P."/>
        </authorList>
    </citation>
    <scope>NUCLEOTIDE SEQUENCE [LARGE SCALE GENOMIC DNA]</scope>
    <source>
        <strain evidence="1 2">PSKA01</strain>
    </source>
</reference>
<dbReference type="EMBL" id="JACMSF010000031">
    <property type="protein sequence ID" value="MBC2904966.1"/>
    <property type="molecule type" value="Genomic_DNA"/>
</dbReference>
<evidence type="ECO:0000313" key="2">
    <source>
        <dbReference type="Proteomes" id="UP000584670"/>
    </source>
</evidence>
<protein>
    <submittedName>
        <fullName evidence="1">Uncharacterized protein</fullName>
    </submittedName>
</protein>